<accession>A0A9W8CE17</accession>
<gene>
    <name evidence="2" type="ORF">BS78_K138300</name>
</gene>
<feature type="transmembrane region" description="Helical" evidence="1">
    <location>
        <begin position="138"/>
        <end position="158"/>
    </location>
</feature>
<comment type="caution">
    <text evidence="2">The sequence shown here is derived from an EMBL/GenBank/DDBJ whole genome shotgun (WGS) entry which is preliminary data.</text>
</comment>
<keyword evidence="3" id="KW-1185">Reference proteome</keyword>
<dbReference type="Proteomes" id="UP001164776">
    <property type="component" value="Unassembled WGS sequence"/>
</dbReference>
<keyword evidence="1" id="KW-1133">Transmembrane helix</keyword>
<evidence type="ECO:0000313" key="2">
    <source>
        <dbReference type="EMBL" id="KAJ1255909.1"/>
    </source>
</evidence>
<keyword evidence="1" id="KW-0472">Membrane</keyword>
<dbReference type="PANTHER" id="PTHR46610:SF3">
    <property type="entry name" value="OS01G0238200 PROTEIN"/>
    <property type="match status" value="1"/>
</dbReference>
<dbReference type="AlphaFoldDB" id="A0A9W8CE17"/>
<reference evidence="2 3" key="1">
    <citation type="submission" date="2022-10" db="EMBL/GenBank/DDBJ databases">
        <title>WGS assembly of Paspalum vaginatum 540-79.</title>
        <authorList>
            <person name="Sun G."/>
            <person name="Wase N."/>
            <person name="Shu S."/>
            <person name="Jenkins J."/>
            <person name="Zhou B."/>
            <person name="Torres-Rodriguez J."/>
            <person name="Chen C."/>
            <person name="Sandor L."/>
            <person name="Plott C."/>
            <person name="Yoshinga Y."/>
            <person name="Daum C."/>
            <person name="Qi P."/>
            <person name="Barry K."/>
            <person name="Lipzen A."/>
            <person name="Berry L."/>
            <person name="Pedersen C."/>
            <person name="Gottilla T."/>
            <person name="Foltz A."/>
            <person name="Yu H."/>
            <person name="O'Malley R."/>
            <person name="Zhang C."/>
            <person name="Devos K."/>
            <person name="Sigmon B."/>
            <person name="Yu B."/>
            <person name="Obata T."/>
            <person name="Schmutz J."/>
            <person name="Schnable J."/>
        </authorList>
    </citation>
    <scope>NUCLEOTIDE SEQUENCE [LARGE SCALE GENOMIC DNA]</scope>
    <source>
        <strain evidence="3">cv. 540-79</strain>
    </source>
</reference>
<name>A0A9W8CE17_9POAL</name>
<keyword evidence="1" id="KW-0812">Transmembrane</keyword>
<feature type="transmembrane region" description="Helical" evidence="1">
    <location>
        <begin position="74"/>
        <end position="93"/>
    </location>
</feature>
<dbReference type="Pfam" id="PF20100">
    <property type="entry name" value="DUF6490"/>
    <property type="match status" value="1"/>
</dbReference>
<protein>
    <submittedName>
        <fullName evidence="2">Uncharacterized protein</fullName>
    </submittedName>
</protein>
<evidence type="ECO:0000313" key="3">
    <source>
        <dbReference type="Proteomes" id="UP001164776"/>
    </source>
</evidence>
<evidence type="ECO:0000256" key="1">
    <source>
        <dbReference type="SAM" id="Phobius"/>
    </source>
</evidence>
<proteinExistence type="predicted"/>
<dbReference type="OrthoDB" id="679482at2759"/>
<sequence>MAFASSYPLKELPPVARDLRPLVVVAGGDDDRKRGASCPAAESVGGFPWQPTAGLAYLTFSSGMALHRSWPDPGAVAFIVFAYVDLAALIYCLRRYERAEPGSTTRDRLKAVVWTLTAALTLLFSYKVAALMPPAVAALVWIMGMATVAGGFVAFFCFDKTV</sequence>
<dbReference type="EMBL" id="MU629619">
    <property type="protein sequence ID" value="KAJ1255909.1"/>
    <property type="molecule type" value="Genomic_DNA"/>
</dbReference>
<feature type="transmembrane region" description="Helical" evidence="1">
    <location>
        <begin position="113"/>
        <end position="132"/>
    </location>
</feature>
<organism evidence="2 3">
    <name type="scientific">Paspalum vaginatum</name>
    <name type="common">seashore paspalum</name>
    <dbReference type="NCBI Taxonomy" id="158149"/>
    <lineage>
        <taxon>Eukaryota</taxon>
        <taxon>Viridiplantae</taxon>
        <taxon>Streptophyta</taxon>
        <taxon>Embryophyta</taxon>
        <taxon>Tracheophyta</taxon>
        <taxon>Spermatophyta</taxon>
        <taxon>Magnoliopsida</taxon>
        <taxon>Liliopsida</taxon>
        <taxon>Poales</taxon>
        <taxon>Poaceae</taxon>
        <taxon>PACMAD clade</taxon>
        <taxon>Panicoideae</taxon>
        <taxon>Andropogonodae</taxon>
        <taxon>Paspaleae</taxon>
        <taxon>Paspalinae</taxon>
        <taxon>Paspalum</taxon>
    </lineage>
</organism>
<dbReference type="PANTHER" id="PTHR46610">
    <property type="entry name" value="OS05G0181300 PROTEIN"/>
    <property type="match status" value="1"/>
</dbReference>
<dbReference type="InterPro" id="IPR045501">
    <property type="entry name" value="DUF6490"/>
</dbReference>